<evidence type="ECO:0000313" key="3">
    <source>
        <dbReference type="EMBL" id="MBF1650383.1"/>
    </source>
</evidence>
<dbReference type="AlphaFoldDB" id="A0A2A8D4P6"/>
<feature type="transmembrane region" description="Helical" evidence="2">
    <location>
        <begin position="36"/>
        <end position="57"/>
    </location>
</feature>
<proteinExistence type="predicted"/>
<reference evidence="3" key="2">
    <citation type="submission" date="2020-04" db="EMBL/GenBank/DDBJ databases">
        <title>Deep metagenomics examines the oral microbiome during advanced dental caries in children, revealing novel taxa and co-occurrences with host molecules.</title>
        <authorList>
            <person name="Baker J.L."/>
            <person name="Morton J.T."/>
            <person name="Dinis M."/>
            <person name="Alvarez R."/>
            <person name="Tran N.C."/>
            <person name="Knight R."/>
            <person name="Edlund A."/>
        </authorList>
    </citation>
    <scope>NUCLEOTIDE SEQUENCE</scope>
    <source>
        <strain evidence="3">JCVI_47_bin.4</strain>
    </source>
</reference>
<comment type="caution">
    <text evidence="4">The sequence shown here is derived from an EMBL/GenBank/DDBJ whole genome shotgun (WGS) entry which is preliminary data.</text>
</comment>
<dbReference type="EMBL" id="JABZXJ010000050">
    <property type="protein sequence ID" value="MBF1650383.1"/>
    <property type="molecule type" value="Genomic_DNA"/>
</dbReference>
<evidence type="ECO:0000313" key="5">
    <source>
        <dbReference type="Proteomes" id="UP000219947"/>
    </source>
</evidence>
<accession>A0A2A8D4P6</accession>
<sequence>MKPIRISVIACAVALGLVAATILNNLVVNAGGGELAMSPVVALICVVIAGITLWFAFQVARFRNVETRRKAKSMNSLMAARTLACAQGAILTGALLAGWMLGLIVYDVALASARGIPGFFWSTVVNLVGAVLLLAGGLWAQYLCRIPPDDPDGNSSSGGSNSGKLAADGYSRTSDRR</sequence>
<keyword evidence="2" id="KW-0812">Transmembrane</keyword>
<feature type="compositionally biased region" description="Low complexity" evidence="1">
    <location>
        <begin position="153"/>
        <end position="163"/>
    </location>
</feature>
<keyword evidence="5" id="KW-1185">Reference proteome</keyword>
<keyword evidence="2" id="KW-0472">Membrane</keyword>
<dbReference type="Proteomes" id="UP000219947">
    <property type="component" value="Unassembled WGS sequence"/>
</dbReference>
<dbReference type="InterPro" id="IPR021517">
    <property type="entry name" value="DUF3180"/>
</dbReference>
<feature type="region of interest" description="Disordered" evidence="1">
    <location>
        <begin position="151"/>
        <end position="177"/>
    </location>
</feature>
<feature type="transmembrane region" description="Helical" evidence="2">
    <location>
        <begin position="78"/>
        <end position="106"/>
    </location>
</feature>
<feature type="transmembrane region" description="Helical" evidence="2">
    <location>
        <begin position="118"/>
        <end position="140"/>
    </location>
</feature>
<reference evidence="4" key="1">
    <citation type="submission" date="2017-10" db="EMBL/GenBank/DDBJ databases">
        <title>Kefir isolates.</title>
        <authorList>
            <person name="Kim Y."/>
            <person name="Blasche S."/>
        </authorList>
    </citation>
    <scope>NUCLEOTIDE SEQUENCE [LARGE SCALE GENOMIC DNA]</scope>
    <source>
        <strain evidence="4">OG2-2</strain>
    </source>
</reference>
<gene>
    <name evidence="4" type="ORF">CRM92_09365</name>
    <name evidence="3" type="ORF">HXO56_09920</name>
</gene>
<keyword evidence="2" id="KW-1133">Transmembrane helix</keyword>
<evidence type="ECO:0000313" key="4">
    <source>
        <dbReference type="EMBL" id="PEN15797.1"/>
    </source>
</evidence>
<protein>
    <submittedName>
        <fullName evidence="4">DUF3180 domain-containing protein</fullName>
    </submittedName>
</protein>
<dbReference type="EMBL" id="PDEV01000004">
    <property type="protein sequence ID" value="PEN15797.1"/>
    <property type="molecule type" value="Genomic_DNA"/>
</dbReference>
<evidence type="ECO:0000256" key="2">
    <source>
        <dbReference type="SAM" id="Phobius"/>
    </source>
</evidence>
<organism evidence="4 5">
    <name type="scientific">Rothia dentocariosa</name>
    <dbReference type="NCBI Taxonomy" id="2047"/>
    <lineage>
        <taxon>Bacteria</taxon>
        <taxon>Bacillati</taxon>
        <taxon>Actinomycetota</taxon>
        <taxon>Actinomycetes</taxon>
        <taxon>Micrococcales</taxon>
        <taxon>Micrococcaceae</taxon>
        <taxon>Rothia</taxon>
    </lineage>
</organism>
<dbReference type="Pfam" id="PF11377">
    <property type="entry name" value="DUF3180"/>
    <property type="match status" value="1"/>
</dbReference>
<name>A0A2A8D4P6_9MICC</name>
<dbReference type="Proteomes" id="UP000769484">
    <property type="component" value="Unassembled WGS sequence"/>
</dbReference>
<dbReference type="RefSeq" id="WP_004005758.1">
    <property type="nucleotide sequence ID" value="NZ_CAUQVD010000007.1"/>
</dbReference>
<accession>A0A5F0M3B7</accession>
<evidence type="ECO:0000256" key="1">
    <source>
        <dbReference type="SAM" id="MobiDB-lite"/>
    </source>
</evidence>